<evidence type="ECO:0000259" key="4">
    <source>
        <dbReference type="Pfam" id="PF03968"/>
    </source>
</evidence>
<dbReference type="GO" id="GO:1990351">
    <property type="term" value="C:transporter complex"/>
    <property type="evidence" value="ECO:0007669"/>
    <property type="project" value="TreeGrafter"/>
</dbReference>
<dbReference type="PANTHER" id="PTHR30189:SF1">
    <property type="entry name" value="LPS-ASSEMBLY PROTEIN LPTD"/>
    <property type="match status" value="1"/>
</dbReference>
<evidence type="ECO:0000313" key="7">
    <source>
        <dbReference type="Proteomes" id="UP000595362"/>
    </source>
</evidence>
<dbReference type="PANTHER" id="PTHR30189">
    <property type="entry name" value="LPS-ASSEMBLY PROTEIN"/>
    <property type="match status" value="1"/>
</dbReference>
<proteinExistence type="inferred from homology"/>
<dbReference type="InterPro" id="IPR050218">
    <property type="entry name" value="LptD"/>
</dbReference>
<dbReference type="InterPro" id="IPR007543">
    <property type="entry name" value="LptD_C"/>
</dbReference>
<dbReference type="Gene3D" id="2.60.450.10">
    <property type="entry name" value="Lipopolysaccharide (LPS) transport protein A like domain"/>
    <property type="match status" value="1"/>
</dbReference>
<evidence type="ECO:0000256" key="1">
    <source>
        <dbReference type="ARBA" id="ARBA00022729"/>
    </source>
</evidence>
<dbReference type="AlphaFoldDB" id="A0A7T5UJ57"/>
<feature type="domain" description="Organic solvent tolerance-like N-terminal" evidence="4">
    <location>
        <begin position="84"/>
        <end position="217"/>
    </location>
</feature>
<accession>A0A7T5UJ57</accession>
<dbReference type="EMBL" id="CP066681">
    <property type="protein sequence ID" value="QQG37398.1"/>
    <property type="molecule type" value="Genomic_DNA"/>
</dbReference>
<dbReference type="GO" id="GO:0043165">
    <property type="term" value="P:Gram-negative-bacterium-type cell outer membrane assembly"/>
    <property type="evidence" value="ECO:0007669"/>
    <property type="project" value="InterPro"/>
</dbReference>
<organism evidence="6 7">
    <name type="scientific">Micavibrio aeruginosavorus</name>
    <dbReference type="NCBI Taxonomy" id="349221"/>
    <lineage>
        <taxon>Bacteria</taxon>
        <taxon>Pseudomonadati</taxon>
        <taxon>Bdellovibrionota</taxon>
        <taxon>Bdellovibrionia</taxon>
        <taxon>Bdellovibrionales</taxon>
        <taxon>Pseudobdellovibrionaceae</taxon>
        <taxon>Micavibrio</taxon>
    </lineage>
</organism>
<name>A0A7T5UJ57_9BACT</name>
<dbReference type="InterPro" id="IPR020889">
    <property type="entry name" value="LipoPS_assembly_LptD"/>
</dbReference>
<reference evidence="6 7" key="1">
    <citation type="submission" date="2020-07" db="EMBL/GenBank/DDBJ databases">
        <title>Huge and variable diversity of episymbiotic CPR bacteria and DPANN archaea in groundwater ecosystems.</title>
        <authorList>
            <person name="He C.Y."/>
            <person name="Keren R."/>
            <person name="Whittaker M."/>
            <person name="Farag I.F."/>
            <person name="Doudna J."/>
            <person name="Cate J.H.D."/>
            <person name="Banfield J.F."/>
        </authorList>
    </citation>
    <scope>NUCLEOTIDE SEQUENCE [LARGE SCALE GENOMIC DNA]</scope>
    <source>
        <strain evidence="6">NC_groundwater_70_Ag_B-0.1um_54_66</strain>
    </source>
</reference>
<dbReference type="Proteomes" id="UP000595362">
    <property type="component" value="Chromosome"/>
</dbReference>
<dbReference type="Pfam" id="PF03968">
    <property type="entry name" value="LptD_N"/>
    <property type="match status" value="1"/>
</dbReference>
<dbReference type="HAMAP" id="MF_01411">
    <property type="entry name" value="LPS_assembly_LptD"/>
    <property type="match status" value="1"/>
</dbReference>
<dbReference type="InterPro" id="IPR005653">
    <property type="entry name" value="OstA-like_N"/>
</dbReference>
<sequence>MTEPALRSQGLLTAPDPVEVESAVAAEPSAVVASAATASANEIGEGSYAAARALRAEQPVIAAASTTVTPDAGTGGNEPPVDFEADNLQHDEATRTITATGNVQLVQAGKILRAQRMVYNLAADTVKAEGNVILSDTNGDIHFAEELELTGQMREGAVRKLQTYLGQGGRFTAASGKKMGNGDLRLTEAAYTPCDCENDEDGDPAWQIKAKEVNYDKEGGRISYKHAKFEIYGVPVMYTPYLSHSDGREKQKSGFLTPGFGFNSQLGYQLTNQYYWAVGSDRDATMGVMLTTKKNPVGLLEYRQRFANAELTLNGSATSSERKDQVGGEEVTRGEEARGHLFAHGLWNINNKWRSGVNLELTSDDQYLRQYDFGSKDVLENQLYVERFSGRNYAVGRVLAFQDVRVDEERRDQPDVLPEVLASFTGEPNRMLGGRWHVEASALGLRRGGDGQDVNRGVLTAGWQRKLVSQTGLVSTIDISARGDIYDIHDRDLADADPALDNEGSETRFFPQAHVVTSYPMGRSFETMQVMLEPVAALTVAPNINNEEGIIPNEDSEDAQIDALNIFNPSRFPGKDRIDDRSRVTYGMRSGFYGYGGSYLDMFAGQSYRFDEDDNPFPEGSGLDSQESDFVGQVSGMYDNRFSLNYRFQLAADDLSSQRHEFDGYGRWSRFALTSRYLYATSLENTSIEESREQVEGIASVDLSKRWRFNTGALYDLGEDPGLRKAAAGVDFVGCCMSFSLLAERNYTTDSSGDNGTDIKFRIGLDHLGLIETGASDYWNNRSMTADD</sequence>
<protein>
    <submittedName>
        <fullName evidence="6">LPS-assembly protein LptD</fullName>
    </submittedName>
</protein>
<evidence type="ECO:0000256" key="3">
    <source>
        <dbReference type="ARBA" id="ARBA00023237"/>
    </source>
</evidence>
<feature type="domain" description="LptD C-terminal" evidence="5">
    <location>
        <begin position="338"/>
        <end position="709"/>
    </location>
</feature>
<dbReference type="GO" id="GO:0009279">
    <property type="term" value="C:cell outer membrane"/>
    <property type="evidence" value="ECO:0007669"/>
    <property type="project" value="InterPro"/>
</dbReference>
<evidence type="ECO:0000259" key="5">
    <source>
        <dbReference type="Pfam" id="PF04453"/>
    </source>
</evidence>
<evidence type="ECO:0000256" key="2">
    <source>
        <dbReference type="ARBA" id="ARBA00023136"/>
    </source>
</evidence>
<gene>
    <name evidence="6" type="ORF">HYS17_06830</name>
</gene>
<evidence type="ECO:0000313" key="6">
    <source>
        <dbReference type="EMBL" id="QQG37398.1"/>
    </source>
</evidence>
<keyword evidence="3" id="KW-0998">Cell outer membrane</keyword>
<dbReference type="Pfam" id="PF04453">
    <property type="entry name" value="LptD"/>
    <property type="match status" value="1"/>
</dbReference>
<dbReference type="GO" id="GO:0015920">
    <property type="term" value="P:lipopolysaccharide transport"/>
    <property type="evidence" value="ECO:0007669"/>
    <property type="project" value="InterPro"/>
</dbReference>
<keyword evidence="2" id="KW-0472">Membrane</keyword>
<keyword evidence="1" id="KW-0732">Signal</keyword>